<gene>
    <name evidence="2" type="ORF">QPL79_05770</name>
</gene>
<dbReference type="SUPFAM" id="SSF53756">
    <property type="entry name" value="UDP-Glycosyltransferase/glycogen phosphorylase"/>
    <property type="match status" value="1"/>
</dbReference>
<protein>
    <submittedName>
        <fullName evidence="2">Glycogen/starch/alpha-glucan phosphorylase</fullName>
    </submittedName>
</protein>
<dbReference type="EMBL" id="JASNVW010000003">
    <property type="protein sequence ID" value="MDK6028866.1"/>
    <property type="molecule type" value="Genomic_DNA"/>
</dbReference>
<evidence type="ECO:0000256" key="1">
    <source>
        <dbReference type="ARBA" id="ARBA00006047"/>
    </source>
</evidence>
<sequence>MGEAKSDAYAISITPDLALDFGYTYAGGLGVLEGDKFYAAGKMGIKYIALCLLYRNGYVDYDFDSEGNPKPRPQPQPQEFLNILKPSDKFVIKLRNSDVVVEALEHQFGTAKTVFFNVVEPAWASKIVDRIYIEDSIEEKFYKYTVLAKAAAEYVRRSIGLEDIAYIDLQEAYTALLPLQLRIPGRYRMVIHTAGIWGHPSFPRDLISLEYGYRFIQPEVYLTEIGLAVAEQVFAVSAKHYDVLLKIFPHFNDKLSYITNGVNVDRWMHEELKKSYEATSITLDTFVRIRERIKSRFESFLQEYKKDVVIDNKFIVVWARRITEYKRPWMVIKLVRELKDLPILFVLGGKAHPYDHVGLEYMKLFKKLHNELPNVVYIHDYDVRKAKTVLSSGDLLLFTPFSGLEACGTSFMKAAINGVPTLASRDGGVLELIVDNVNGWLFGEDIREPIDVYSQRAGEINEKEYAELKARLIQIYNLYRNDPERYYSIALSAFRSFIPRASMQRVLREYYPDLIKAPTI</sequence>
<reference evidence="2 3" key="1">
    <citation type="submission" date="2023-05" db="EMBL/GenBank/DDBJ databases">
        <title>A new hyperthermophilic archaea 'Ignisphaera cupida' sp. nov. and description of the family 'Ignisphaeraceae' fam. nov.</title>
        <authorList>
            <person name="Podosokorskaya O.A."/>
            <person name="Elcheninov A.G."/>
            <person name="Klukina A."/>
            <person name="Merkel A.Y."/>
        </authorList>
    </citation>
    <scope>NUCLEOTIDE SEQUENCE [LARGE SCALE GENOMIC DNA]</scope>
    <source>
        <strain evidence="2 3">4213-co</strain>
    </source>
</reference>
<accession>A0ABD4Z6C1</accession>
<evidence type="ECO:0000313" key="2">
    <source>
        <dbReference type="EMBL" id="MDK6028866.1"/>
    </source>
</evidence>
<dbReference type="InterPro" id="IPR052182">
    <property type="entry name" value="Glycogen/Maltodextrin_Phosph"/>
</dbReference>
<keyword evidence="3" id="KW-1185">Reference proteome</keyword>
<comment type="caution">
    <text evidence="2">The sequence shown here is derived from an EMBL/GenBank/DDBJ whole genome shotgun (WGS) entry which is preliminary data.</text>
</comment>
<dbReference type="PANTHER" id="PTHR42655">
    <property type="entry name" value="GLYCOGEN PHOSPHORYLASE"/>
    <property type="match status" value="1"/>
</dbReference>
<dbReference type="Pfam" id="PF00343">
    <property type="entry name" value="Phosphorylase"/>
    <property type="match status" value="1"/>
</dbReference>
<dbReference type="PANTHER" id="PTHR42655:SF1">
    <property type="entry name" value="GLYCOGEN PHOSPHORYLASE"/>
    <property type="match status" value="1"/>
</dbReference>
<proteinExistence type="inferred from homology"/>
<organism evidence="2 3">
    <name type="scientific">Ignisphaera cupida</name>
    <dbReference type="NCBI Taxonomy" id="3050454"/>
    <lineage>
        <taxon>Archaea</taxon>
        <taxon>Thermoproteota</taxon>
        <taxon>Thermoprotei</taxon>
        <taxon>Desulfurococcales</taxon>
        <taxon>Desulfurococcaceae</taxon>
        <taxon>Ignisphaera</taxon>
    </lineage>
</organism>
<dbReference type="AlphaFoldDB" id="A0ABD4Z6C1"/>
<dbReference type="RefSeq" id="WP_285273852.1">
    <property type="nucleotide sequence ID" value="NZ_JASNVW010000003.1"/>
</dbReference>
<comment type="similarity">
    <text evidence="1">Belongs to the glycogen phosphorylase family.</text>
</comment>
<dbReference type="Gene3D" id="3.40.50.2000">
    <property type="entry name" value="Glycogen Phosphorylase B"/>
    <property type="match status" value="1"/>
</dbReference>
<evidence type="ECO:0000313" key="3">
    <source>
        <dbReference type="Proteomes" id="UP001529235"/>
    </source>
</evidence>
<name>A0ABD4Z6C1_9CREN</name>
<dbReference type="InterPro" id="IPR000811">
    <property type="entry name" value="Glyco_trans_35"/>
</dbReference>
<dbReference type="Proteomes" id="UP001529235">
    <property type="component" value="Unassembled WGS sequence"/>
</dbReference>